<dbReference type="Gene3D" id="3.40.50.150">
    <property type="entry name" value="Vaccinia Virus protein VP39"/>
    <property type="match status" value="1"/>
</dbReference>
<dbReference type="InterPro" id="IPR025714">
    <property type="entry name" value="Methyltranfer_dom"/>
</dbReference>
<dbReference type="CDD" id="cd02440">
    <property type="entry name" value="AdoMet_MTases"/>
    <property type="match status" value="1"/>
</dbReference>
<accession>A0A2S7Y0M2</accession>
<organism evidence="3 4">
    <name type="scientific">Beauveria bassiana</name>
    <name type="common">White muscardine disease fungus</name>
    <name type="synonym">Tritirachium shiotae</name>
    <dbReference type="NCBI Taxonomy" id="176275"/>
    <lineage>
        <taxon>Eukaryota</taxon>
        <taxon>Fungi</taxon>
        <taxon>Dikarya</taxon>
        <taxon>Ascomycota</taxon>
        <taxon>Pezizomycotina</taxon>
        <taxon>Sordariomycetes</taxon>
        <taxon>Hypocreomycetidae</taxon>
        <taxon>Hypocreales</taxon>
        <taxon>Cordycipitaceae</taxon>
        <taxon>Beauveria</taxon>
    </lineage>
</organism>
<dbReference type="EMBL" id="JRHA01000002">
    <property type="protein sequence ID" value="PQK09696.1"/>
    <property type="molecule type" value="Genomic_DNA"/>
</dbReference>
<sequence>MDYSSSMEALLPCYLHRPKDRERVVVPQFEHRLNLCRAWKIPTGARILDIGCGQGESTLILADAVGPDGHVTGVDTAPADYGGPFTVGQAQSFILKSPYASRLTFERAEVIEVLQRVNDKSFDKIQVQSPAQNASTTEENAVNHLPPSPGPEPIFDGAVFLHSLWYARSRETVASLFSMLAKARIPRIYIAEWMCQANKVAQEPHYLAARAQMLLHSYKAVEDKSPRLDEQNIRAALPPDELFQVATKHGWKLANRGEVNMPDGYMEGHWEAQFVSSSAFTSAMERETMTEEQAKELRTYAELVKGASEAVRKSGKMVESMNVAWAVLELDS</sequence>
<feature type="region of interest" description="Disordered" evidence="1">
    <location>
        <begin position="129"/>
        <end position="148"/>
    </location>
</feature>
<comment type="caution">
    <text evidence="3">The sequence shown here is derived from an EMBL/GenBank/DDBJ whole genome shotgun (WGS) entry which is preliminary data.</text>
</comment>
<evidence type="ECO:0000313" key="3">
    <source>
        <dbReference type="EMBL" id="PQK09696.1"/>
    </source>
</evidence>
<dbReference type="Proteomes" id="UP000237441">
    <property type="component" value="Unassembled WGS sequence"/>
</dbReference>
<reference evidence="3 4" key="1">
    <citation type="submission" date="2016-07" db="EMBL/GenBank/DDBJ databases">
        <title>Comparative genomics of the entomopathogenic fungus Beauveria bassiana.</title>
        <authorList>
            <person name="Valero Jimenez C.A."/>
            <person name="Zwaan B.J."/>
            <person name="Van Kan J.A."/>
            <person name="Takken W."/>
            <person name="Debets A.J."/>
            <person name="Schoustra S.E."/>
            <person name="Koenraadt C.J."/>
        </authorList>
    </citation>
    <scope>NUCLEOTIDE SEQUENCE [LARGE SCALE GENOMIC DNA]</scope>
    <source>
        <strain evidence="3 4">ARSEF 8028</strain>
    </source>
</reference>
<feature type="domain" description="Methyltransferase" evidence="2">
    <location>
        <begin position="44"/>
        <end position="129"/>
    </location>
</feature>
<dbReference type="OrthoDB" id="8300214at2759"/>
<dbReference type="SUPFAM" id="SSF53335">
    <property type="entry name" value="S-adenosyl-L-methionine-dependent methyltransferases"/>
    <property type="match status" value="1"/>
</dbReference>
<evidence type="ECO:0000256" key="1">
    <source>
        <dbReference type="SAM" id="MobiDB-lite"/>
    </source>
</evidence>
<feature type="compositionally biased region" description="Polar residues" evidence="1">
    <location>
        <begin position="129"/>
        <end position="140"/>
    </location>
</feature>
<evidence type="ECO:0000313" key="4">
    <source>
        <dbReference type="Proteomes" id="UP000237441"/>
    </source>
</evidence>
<dbReference type="Pfam" id="PF13847">
    <property type="entry name" value="Methyltransf_31"/>
    <property type="match status" value="1"/>
</dbReference>
<evidence type="ECO:0000259" key="2">
    <source>
        <dbReference type="Pfam" id="PF13847"/>
    </source>
</evidence>
<dbReference type="AlphaFoldDB" id="A0A2S7Y0M2"/>
<name>A0A2S7Y0M2_BEABA</name>
<protein>
    <recommendedName>
        <fullName evidence="2">Methyltransferase domain-containing protein</fullName>
    </recommendedName>
</protein>
<dbReference type="InterPro" id="IPR029063">
    <property type="entry name" value="SAM-dependent_MTases_sf"/>
</dbReference>
<gene>
    <name evidence="3" type="ORF">BB8028_0002g00200</name>
</gene>
<proteinExistence type="predicted"/>